<dbReference type="PANTHER" id="PTHR43179:SF12">
    <property type="entry name" value="GALACTOFURANOSYLTRANSFERASE GLFT2"/>
    <property type="match status" value="1"/>
</dbReference>
<dbReference type="EMBL" id="VFRP01000022">
    <property type="protein sequence ID" value="TPE48394.1"/>
    <property type="molecule type" value="Genomic_DNA"/>
</dbReference>
<dbReference type="InterPro" id="IPR029044">
    <property type="entry name" value="Nucleotide-diphossugar_trans"/>
</dbReference>
<evidence type="ECO:0000259" key="4">
    <source>
        <dbReference type="Pfam" id="PF00535"/>
    </source>
</evidence>
<dbReference type="AlphaFoldDB" id="A0A501WJW2"/>
<evidence type="ECO:0000256" key="3">
    <source>
        <dbReference type="ARBA" id="ARBA00022679"/>
    </source>
</evidence>
<dbReference type="OrthoDB" id="6653642at2"/>
<reference evidence="5 6" key="1">
    <citation type="submission" date="2019-06" db="EMBL/GenBank/DDBJ databases">
        <title>A novel bacterium of genus Amaricoccus, isolated from marine sediment.</title>
        <authorList>
            <person name="Huang H."/>
            <person name="Mo K."/>
            <person name="Hu Y."/>
        </authorList>
    </citation>
    <scope>NUCLEOTIDE SEQUENCE [LARGE SCALE GENOMIC DNA]</scope>
    <source>
        <strain evidence="5 6">HB172011</strain>
    </source>
</reference>
<keyword evidence="6" id="KW-1185">Reference proteome</keyword>
<evidence type="ECO:0000313" key="6">
    <source>
        <dbReference type="Proteomes" id="UP000319255"/>
    </source>
</evidence>
<dbReference type="SUPFAM" id="SSF53448">
    <property type="entry name" value="Nucleotide-diphospho-sugar transferases"/>
    <property type="match status" value="1"/>
</dbReference>
<evidence type="ECO:0000313" key="5">
    <source>
        <dbReference type="EMBL" id="TPE48394.1"/>
    </source>
</evidence>
<dbReference type="PANTHER" id="PTHR43179">
    <property type="entry name" value="RHAMNOSYLTRANSFERASE WBBL"/>
    <property type="match status" value="1"/>
</dbReference>
<keyword evidence="3 5" id="KW-0808">Transferase</keyword>
<name>A0A501WJW2_9RHOB</name>
<organism evidence="5 6">
    <name type="scientific">Amaricoccus solimangrovi</name>
    <dbReference type="NCBI Taxonomy" id="2589815"/>
    <lineage>
        <taxon>Bacteria</taxon>
        <taxon>Pseudomonadati</taxon>
        <taxon>Pseudomonadota</taxon>
        <taxon>Alphaproteobacteria</taxon>
        <taxon>Rhodobacterales</taxon>
        <taxon>Paracoccaceae</taxon>
        <taxon>Amaricoccus</taxon>
    </lineage>
</organism>
<dbReference type="RefSeq" id="WP_140455460.1">
    <property type="nucleotide sequence ID" value="NZ_VFRP01000022.1"/>
</dbReference>
<dbReference type="Gene3D" id="3.90.550.10">
    <property type="entry name" value="Spore Coat Polysaccharide Biosynthesis Protein SpsA, Chain A"/>
    <property type="match status" value="1"/>
</dbReference>
<dbReference type="GO" id="GO:0016757">
    <property type="term" value="F:glycosyltransferase activity"/>
    <property type="evidence" value="ECO:0007669"/>
    <property type="project" value="UniProtKB-KW"/>
</dbReference>
<gene>
    <name evidence="5" type="ORF">FJM51_17670</name>
</gene>
<keyword evidence="2" id="KW-0328">Glycosyltransferase</keyword>
<protein>
    <submittedName>
        <fullName evidence="5">Glycosyltransferase</fullName>
    </submittedName>
</protein>
<evidence type="ECO:0000256" key="1">
    <source>
        <dbReference type="ARBA" id="ARBA00006739"/>
    </source>
</evidence>
<dbReference type="Pfam" id="PF00535">
    <property type="entry name" value="Glycos_transf_2"/>
    <property type="match status" value="1"/>
</dbReference>
<dbReference type="Proteomes" id="UP000319255">
    <property type="component" value="Unassembled WGS sequence"/>
</dbReference>
<dbReference type="InterPro" id="IPR001173">
    <property type="entry name" value="Glyco_trans_2-like"/>
</dbReference>
<feature type="domain" description="Glycosyltransferase 2-like" evidence="4">
    <location>
        <begin position="9"/>
        <end position="108"/>
    </location>
</feature>
<proteinExistence type="inferred from homology"/>
<sequence>MPPDAPAFSVVVPVYRQWEHLPRLLAALAAQADAPGFELILVDNEPEAAAPRPEAPPGLALRILACARPGSYAARNLGAAAARGRWLVFTDADCRPAPRWLAALAAGVDPGSLLAGPVEVVGGEPPNPCEIYDMIRGIPQARYVARGYAATANLAVPRAVFEALGGFDPRRLSGGDAEFCRRAGAAGHPLRLVAGALTRHPARADWAELAAKERRIKGGQIGAGPLPRRIAWTFRTLLPPLGDTRAYLAAPAPWRWRAVAVGIRFRLWGVDLTEMLRLLAGGRPRR</sequence>
<comment type="caution">
    <text evidence="5">The sequence shown here is derived from an EMBL/GenBank/DDBJ whole genome shotgun (WGS) entry which is preliminary data.</text>
</comment>
<accession>A0A501WJW2</accession>
<evidence type="ECO:0000256" key="2">
    <source>
        <dbReference type="ARBA" id="ARBA00022676"/>
    </source>
</evidence>
<comment type="similarity">
    <text evidence="1">Belongs to the glycosyltransferase 2 family.</text>
</comment>